<proteinExistence type="predicted"/>
<evidence type="ECO:0000313" key="2">
    <source>
        <dbReference type="Proteomes" id="UP000008022"/>
    </source>
</evidence>
<dbReference type="HOGENOM" id="CLU_182553_0_0_1"/>
<reference evidence="1" key="2">
    <citation type="submission" date="2015-06" db="UniProtKB">
        <authorList>
            <consortium name="EnsemblPlants"/>
        </authorList>
    </citation>
    <scope>IDENTIFICATION</scope>
</reference>
<evidence type="ECO:0000313" key="1">
    <source>
        <dbReference type="EnsemblPlants" id="ORUFI01G25810.1"/>
    </source>
</evidence>
<dbReference type="EnsemblPlants" id="ORUFI01G25810.1">
    <property type="protein sequence ID" value="ORUFI01G25810.1"/>
    <property type="gene ID" value="ORUFI01G25810"/>
</dbReference>
<dbReference type="AlphaFoldDB" id="A0A0E0MZD0"/>
<dbReference type="Proteomes" id="UP000008022">
    <property type="component" value="Unassembled WGS sequence"/>
</dbReference>
<sequence>MIDMEVGNELFMSPCINHQINQQEWEMEERKGSPCAWVPSLRSYHPYQIKEKMLSGWSVYQYVDQMLAIRAPVLAWEHLYWYLNIISPMKGLKVSMLG</sequence>
<organism evidence="1 2">
    <name type="scientific">Oryza rufipogon</name>
    <name type="common">Brownbeard rice</name>
    <name type="synonym">Asian wild rice</name>
    <dbReference type="NCBI Taxonomy" id="4529"/>
    <lineage>
        <taxon>Eukaryota</taxon>
        <taxon>Viridiplantae</taxon>
        <taxon>Streptophyta</taxon>
        <taxon>Embryophyta</taxon>
        <taxon>Tracheophyta</taxon>
        <taxon>Spermatophyta</taxon>
        <taxon>Magnoliopsida</taxon>
        <taxon>Liliopsida</taxon>
        <taxon>Poales</taxon>
        <taxon>Poaceae</taxon>
        <taxon>BOP clade</taxon>
        <taxon>Oryzoideae</taxon>
        <taxon>Oryzeae</taxon>
        <taxon>Oryzinae</taxon>
        <taxon>Oryza</taxon>
    </lineage>
</organism>
<dbReference type="Gramene" id="ORUFI01G25810.1">
    <property type="protein sequence ID" value="ORUFI01G25810.1"/>
    <property type="gene ID" value="ORUFI01G25810"/>
</dbReference>
<accession>A0A0E0MZD0</accession>
<protein>
    <submittedName>
        <fullName evidence="1">Uncharacterized protein</fullName>
    </submittedName>
</protein>
<reference evidence="2" key="1">
    <citation type="submission" date="2013-06" db="EMBL/GenBank/DDBJ databases">
        <authorList>
            <person name="Zhao Q."/>
        </authorList>
    </citation>
    <scope>NUCLEOTIDE SEQUENCE</scope>
    <source>
        <strain evidence="2">cv. W1943</strain>
    </source>
</reference>
<name>A0A0E0MZD0_ORYRU</name>
<dbReference type="OMA" id="LAWEHLY"/>
<keyword evidence="2" id="KW-1185">Reference proteome</keyword>